<evidence type="ECO:0000256" key="4">
    <source>
        <dbReference type="ARBA" id="ARBA00022692"/>
    </source>
</evidence>
<dbReference type="GO" id="GO:0008146">
    <property type="term" value="F:sulfotransferase activity"/>
    <property type="evidence" value="ECO:0007669"/>
    <property type="project" value="UniProtKB-ARBA"/>
</dbReference>
<keyword evidence="3 9" id="KW-0808">Transferase</keyword>
<keyword evidence="8 9" id="KW-0325">Glycoprotein</keyword>
<organism evidence="11 12">
    <name type="scientific">Batillaria attramentaria</name>
    <dbReference type="NCBI Taxonomy" id="370345"/>
    <lineage>
        <taxon>Eukaryota</taxon>
        <taxon>Metazoa</taxon>
        <taxon>Spiralia</taxon>
        <taxon>Lophotrochozoa</taxon>
        <taxon>Mollusca</taxon>
        <taxon>Gastropoda</taxon>
        <taxon>Caenogastropoda</taxon>
        <taxon>Sorbeoconcha</taxon>
        <taxon>Cerithioidea</taxon>
        <taxon>Batillariidae</taxon>
        <taxon>Batillaria</taxon>
    </lineage>
</organism>
<comment type="caution">
    <text evidence="11">The sequence shown here is derived from an EMBL/GenBank/DDBJ whole genome shotgun (WGS) entry which is preliminary data.</text>
</comment>
<proteinExistence type="inferred from homology"/>
<dbReference type="EMBL" id="JACVVK020000072">
    <property type="protein sequence ID" value="KAK7495721.1"/>
    <property type="molecule type" value="Genomic_DNA"/>
</dbReference>
<feature type="compositionally biased region" description="Basic and acidic residues" evidence="10">
    <location>
        <begin position="55"/>
        <end position="65"/>
    </location>
</feature>
<keyword evidence="6 9" id="KW-0333">Golgi apparatus</keyword>
<evidence type="ECO:0000256" key="9">
    <source>
        <dbReference type="RuleBase" id="RU364020"/>
    </source>
</evidence>
<evidence type="ECO:0000313" key="12">
    <source>
        <dbReference type="Proteomes" id="UP001519460"/>
    </source>
</evidence>
<accession>A0ABD0L8T9</accession>
<dbReference type="GO" id="GO:0000139">
    <property type="term" value="C:Golgi membrane"/>
    <property type="evidence" value="ECO:0007669"/>
    <property type="project" value="UniProtKB-SubCell"/>
</dbReference>
<evidence type="ECO:0000256" key="7">
    <source>
        <dbReference type="ARBA" id="ARBA00023136"/>
    </source>
</evidence>
<dbReference type="AlphaFoldDB" id="A0ABD0L8T9"/>
<comment type="subcellular location">
    <subcellularLocation>
        <location evidence="1 9">Golgi apparatus membrane</location>
        <topology evidence="1 9">Single-pass type II membrane protein</topology>
    </subcellularLocation>
</comment>
<keyword evidence="9" id="KW-0119">Carbohydrate metabolism</keyword>
<feature type="compositionally biased region" description="Low complexity" evidence="10">
    <location>
        <begin position="68"/>
        <end position="80"/>
    </location>
</feature>
<dbReference type="Proteomes" id="UP001519460">
    <property type="component" value="Unassembled WGS sequence"/>
</dbReference>
<sequence length="474" mass="55048">LTESSVGGFGAVDVDGMVKAAVLDKMADTTPGLQAEELSPMWLRDRLQKTLASVVDEKSDKEAGKPARQQQQPSRSLPQSHKIVEKTEQGTPKHDQKAPEKQTDSKPKPDAKPSSSTKKRLSFEEIGQRFEKRRRRLESACQRHKNSSEFNKLKPIFMNLPLYHNVSAKYCPIEKTSSWTWRGVLGSVREELREQGRPYLMGEGAKEILYTFTREPYSRLLSGYADKLFNPNTAFGWIYGKFMVTHFRKNATQNSIVCGNDVTFPEFVKYFIHVQKQHTSSYRDGHFIPTHDHCDFCNIPYKYIGHQSTFLEDTNYILQVINSTFRYKKNYDAEAIDDYSTLYLKRLRPRVVKCMTLDEAARRLWKSFKIRGILSKNQPFPFTLEQTQDLMHFDFTRAAMEAYTKSEPKSVRGKQREEAMREAFASVPLEDRLEVKQLLHLDFELFGFDPEPDTVFPKEPYKRDPNFSYFDVFN</sequence>
<dbReference type="InterPro" id="IPR005331">
    <property type="entry name" value="Sulfotransferase"/>
</dbReference>
<dbReference type="PANTHER" id="PTHR12137:SF54">
    <property type="entry name" value="CARBOHYDRATE SULFOTRANSFERASE"/>
    <property type="match status" value="1"/>
</dbReference>
<keyword evidence="5" id="KW-1133">Transmembrane helix</keyword>
<dbReference type="EC" id="2.8.2.-" evidence="9"/>
<keyword evidence="4" id="KW-0812">Transmembrane</keyword>
<gene>
    <name evidence="11" type="ORF">BaRGS_00012941</name>
</gene>
<keyword evidence="9" id="KW-0735">Signal-anchor</keyword>
<dbReference type="Pfam" id="PF03567">
    <property type="entry name" value="Sulfotransfer_2"/>
    <property type="match status" value="1"/>
</dbReference>
<reference evidence="11 12" key="1">
    <citation type="journal article" date="2023" name="Sci. Data">
        <title>Genome assembly of the Korean intertidal mud-creeper Batillaria attramentaria.</title>
        <authorList>
            <person name="Patra A.K."/>
            <person name="Ho P.T."/>
            <person name="Jun S."/>
            <person name="Lee S.J."/>
            <person name="Kim Y."/>
            <person name="Won Y.J."/>
        </authorList>
    </citation>
    <scope>NUCLEOTIDE SEQUENCE [LARGE SCALE GENOMIC DNA]</scope>
    <source>
        <strain evidence="11">Wonlab-2016</strain>
    </source>
</reference>
<dbReference type="PANTHER" id="PTHR12137">
    <property type="entry name" value="CARBOHYDRATE SULFOTRANSFERASE"/>
    <property type="match status" value="1"/>
</dbReference>
<feature type="non-terminal residue" evidence="11">
    <location>
        <position position="1"/>
    </location>
</feature>
<evidence type="ECO:0000256" key="10">
    <source>
        <dbReference type="SAM" id="MobiDB-lite"/>
    </source>
</evidence>
<evidence type="ECO:0000256" key="3">
    <source>
        <dbReference type="ARBA" id="ARBA00022679"/>
    </source>
</evidence>
<evidence type="ECO:0000256" key="2">
    <source>
        <dbReference type="ARBA" id="ARBA00006339"/>
    </source>
</evidence>
<evidence type="ECO:0000256" key="1">
    <source>
        <dbReference type="ARBA" id="ARBA00004323"/>
    </source>
</evidence>
<evidence type="ECO:0000313" key="11">
    <source>
        <dbReference type="EMBL" id="KAK7495721.1"/>
    </source>
</evidence>
<protein>
    <recommendedName>
        <fullName evidence="9">Carbohydrate sulfotransferase</fullName>
        <ecNumber evidence="9">2.8.2.-</ecNumber>
    </recommendedName>
</protein>
<dbReference type="InterPro" id="IPR018011">
    <property type="entry name" value="Carb_sulfotrans_8-10"/>
</dbReference>
<evidence type="ECO:0000256" key="8">
    <source>
        <dbReference type="ARBA" id="ARBA00023180"/>
    </source>
</evidence>
<keyword evidence="12" id="KW-1185">Reference proteome</keyword>
<feature type="compositionally biased region" description="Basic and acidic residues" evidence="10">
    <location>
        <begin position="82"/>
        <end position="111"/>
    </location>
</feature>
<keyword evidence="7" id="KW-0472">Membrane</keyword>
<feature type="region of interest" description="Disordered" evidence="10">
    <location>
        <begin position="53"/>
        <end position="125"/>
    </location>
</feature>
<comment type="similarity">
    <text evidence="2 9">Belongs to the sulfotransferase 2 family.</text>
</comment>
<evidence type="ECO:0000256" key="5">
    <source>
        <dbReference type="ARBA" id="ARBA00022989"/>
    </source>
</evidence>
<evidence type="ECO:0000256" key="6">
    <source>
        <dbReference type="ARBA" id="ARBA00023034"/>
    </source>
</evidence>
<name>A0ABD0L8T9_9CAEN</name>